<feature type="signal peptide" evidence="1">
    <location>
        <begin position="1"/>
        <end position="27"/>
    </location>
</feature>
<dbReference type="Proteomes" id="UP001167160">
    <property type="component" value="Unassembled WGS sequence"/>
</dbReference>
<accession>A0ABT0X5K2</accession>
<keyword evidence="3" id="KW-1185">Reference proteome</keyword>
<organism evidence="2 3">
    <name type="scientific">Streptomyces meridianus</name>
    <dbReference type="NCBI Taxonomy" id="2938945"/>
    <lineage>
        <taxon>Bacteria</taxon>
        <taxon>Bacillati</taxon>
        <taxon>Actinomycetota</taxon>
        <taxon>Actinomycetes</taxon>
        <taxon>Kitasatosporales</taxon>
        <taxon>Streptomycetaceae</taxon>
        <taxon>Streptomyces</taxon>
    </lineage>
</organism>
<keyword evidence="1" id="KW-0732">Signal</keyword>
<name>A0ABT0X5K2_9ACTN</name>
<feature type="chain" id="PRO_5045562312" description="Secreted protein" evidence="1">
    <location>
        <begin position="28"/>
        <end position="188"/>
    </location>
</feature>
<comment type="caution">
    <text evidence="2">The sequence shown here is derived from an EMBL/GenBank/DDBJ whole genome shotgun (WGS) entry which is preliminary data.</text>
</comment>
<dbReference type="RefSeq" id="WP_251413209.1">
    <property type="nucleotide sequence ID" value="NZ_JAMQGM010000022.1"/>
</dbReference>
<sequence length="188" mass="19765">MPTFRRSVATGLATLMLTALGTASAAASEPGAGEYTDPEFGADCTFHRFGEGETPPLDLIGTEPLCVEYAKRDITVSNGGAARFVLAEPARFAVALPACQYWQKDHWSVQTRPGDPAVVGWDGSYWFDKSSGTAALRATRITIAGQPADASDAAEVLRPHDPQLADALERAAGGVTAQLPVSLPCFGI</sequence>
<gene>
    <name evidence="2" type="ORF">M1E25_10720</name>
</gene>
<reference evidence="2" key="1">
    <citation type="journal article" date="2023" name="Int. J. Syst. Evol. Microbiol.">
        <title>Streptomyces meridianus sp. nov. isolated from brackish water of the Tagus estuary in Alcochete, Portugal.</title>
        <authorList>
            <person name="Santos J.D.N."/>
            <person name="Klimek D."/>
            <person name="Calusinska M."/>
            <person name="Lobo Da Cunha A."/>
            <person name="Catita J."/>
            <person name="Goncalves H."/>
            <person name="Gonzalez I."/>
            <person name="Reyes F."/>
            <person name="Lage O.M."/>
        </authorList>
    </citation>
    <scope>NUCLEOTIDE SEQUENCE</scope>
    <source>
        <strain evidence="2">MTZ3.1</strain>
    </source>
</reference>
<evidence type="ECO:0008006" key="4">
    <source>
        <dbReference type="Google" id="ProtNLM"/>
    </source>
</evidence>
<proteinExistence type="predicted"/>
<evidence type="ECO:0000256" key="1">
    <source>
        <dbReference type="SAM" id="SignalP"/>
    </source>
</evidence>
<evidence type="ECO:0000313" key="2">
    <source>
        <dbReference type="EMBL" id="MCM2577821.1"/>
    </source>
</evidence>
<evidence type="ECO:0000313" key="3">
    <source>
        <dbReference type="Proteomes" id="UP001167160"/>
    </source>
</evidence>
<dbReference type="EMBL" id="JAMQGM010000022">
    <property type="protein sequence ID" value="MCM2577821.1"/>
    <property type="molecule type" value="Genomic_DNA"/>
</dbReference>
<protein>
    <recommendedName>
        <fullName evidence="4">Secreted protein</fullName>
    </recommendedName>
</protein>